<dbReference type="Pfam" id="PF02632">
    <property type="entry name" value="BioY"/>
    <property type="match status" value="1"/>
</dbReference>
<keyword evidence="11" id="KW-1185">Reference proteome</keyword>
<dbReference type="STRING" id="1423820.FC64_GL000229"/>
<dbReference type="PANTHER" id="PTHR34295">
    <property type="entry name" value="BIOTIN TRANSPORTER BIOY"/>
    <property type="match status" value="1"/>
</dbReference>
<dbReference type="RefSeq" id="WP_057906383.1">
    <property type="nucleotide sequence ID" value="NZ_AYYZ01000012.1"/>
</dbReference>
<dbReference type="GO" id="GO:0015225">
    <property type="term" value="F:biotin transmembrane transporter activity"/>
    <property type="evidence" value="ECO:0007669"/>
    <property type="project" value="UniProtKB-UniRule"/>
</dbReference>
<comment type="similarity">
    <text evidence="2 8">Belongs to the BioY family.</text>
</comment>
<keyword evidence="4 8" id="KW-1003">Cell membrane</keyword>
<dbReference type="Proteomes" id="UP000051291">
    <property type="component" value="Unassembled WGS sequence"/>
</dbReference>
<proteinExistence type="inferred from homology"/>
<dbReference type="GO" id="GO:0005886">
    <property type="term" value="C:plasma membrane"/>
    <property type="evidence" value="ECO:0007669"/>
    <property type="project" value="UniProtKB-SubCell"/>
</dbReference>
<feature type="transmembrane region" description="Helical" evidence="9">
    <location>
        <begin position="137"/>
        <end position="162"/>
    </location>
</feature>
<dbReference type="PATRIC" id="fig|1423820.4.peg.231"/>
<name>A0A0R1ZQF0_9LACO</name>
<evidence type="ECO:0000256" key="6">
    <source>
        <dbReference type="ARBA" id="ARBA00022989"/>
    </source>
</evidence>
<evidence type="ECO:0000256" key="4">
    <source>
        <dbReference type="ARBA" id="ARBA00022475"/>
    </source>
</evidence>
<dbReference type="PIRSF" id="PIRSF016661">
    <property type="entry name" value="BioY"/>
    <property type="match status" value="1"/>
</dbReference>
<gene>
    <name evidence="10" type="ORF">FC64_GL000229</name>
</gene>
<dbReference type="InterPro" id="IPR003784">
    <property type="entry name" value="BioY"/>
</dbReference>
<organism evidence="10 11">
    <name type="scientific">Ligilactobacillus araffinosus DSM 20653</name>
    <dbReference type="NCBI Taxonomy" id="1423820"/>
    <lineage>
        <taxon>Bacteria</taxon>
        <taxon>Bacillati</taxon>
        <taxon>Bacillota</taxon>
        <taxon>Bacilli</taxon>
        <taxon>Lactobacillales</taxon>
        <taxon>Lactobacillaceae</taxon>
        <taxon>Ligilactobacillus</taxon>
    </lineage>
</organism>
<keyword evidence="6 9" id="KW-1133">Transmembrane helix</keyword>
<protein>
    <recommendedName>
        <fullName evidence="8">Biotin transporter</fullName>
    </recommendedName>
</protein>
<feature type="transmembrane region" description="Helical" evidence="9">
    <location>
        <begin position="31"/>
        <end position="51"/>
    </location>
</feature>
<comment type="caution">
    <text evidence="10">The sequence shown here is derived from an EMBL/GenBank/DDBJ whole genome shotgun (WGS) entry which is preliminary data.</text>
</comment>
<dbReference type="EMBL" id="AYYZ01000012">
    <property type="protein sequence ID" value="KRM52947.1"/>
    <property type="molecule type" value="Genomic_DNA"/>
</dbReference>
<feature type="transmembrane region" description="Helical" evidence="9">
    <location>
        <begin position="82"/>
        <end position="98"/>
    </location>
</feature>
<dbReference type="Gene3D" id="1.10.1760.20">
    <property type="match status" value="1"/>
</dbReference>
<sequence>MKHSSTISLAQVALMAACILVLGFIPPIPTGILPVPIIVQNLGIMLAGVILGPKKGTASVALFLLISLITGGPAQFFSPTSGYLYTWLIVPFLIGFFIQKFHIQKFSLTLVIVWLWGVLFMDVAGGIWLAWYTHAKLTSTLISSLVFIPGDTIKAILTALIGPRIAAQIRNK</sequence>
<keyword evidence="7 8" id="KW-0472">Membrane</keyword>
<feature type="transmembrane region" description="Helical" evidence="9">
    <location>
        <begin position="110"/>
        <end position="131"/>
    </location>
</feature>
<evidence type="ECO:0000313" key="11">
    <source>
        <dbReference type="Proteomes" id="UP000051291"/>
    </source>
</evidence>
<evidence type="ECO:0000256" key="5">
    <source>
        <dbReference type="ARBA" id="ARBA00022692"/>
    </source>
</evidence>
<evidence type="ECO:0000256" key="9">
    <source>
        <dbReference type="SAM" id="Phobius"/>
    </source>
</evidence>
<evidence type="ECO:0000256" key="8">
    <source>
        <dbReference type="PIRNR" id="PIRNR016661"/>
    </source>
</evidence>
<accession>A0A0R1ZQF0</accession>
<evidence type="ECO:0000313" key="10">
    <source>
        <dbReference type="EMBL" id="KRM52947.1"/>
    </source>
</evidence>
<evidence type="ECO:0000256" key="3">
    <source>
        <dbReference type="ARBA" id="ARBA00022448"/>
    </source>
</evidence>
<dbReference type="PROSITE" id="PS51257">
    <property type="entry name" value="PROKAR_LIPOPROTEIN"/>
    <property type="match status" value="1"/>
</dbReference>
<comment type="subcellular location">
    <subcellularLocation>
        <location evidence="1 8">Cell membrane</location>
        <topology evidence="1 8">Multi-pass membrane protein</topology>
    </subcellularLocation>
</comment>
<dbReference type="PANTHER" id="PTHR34295:SF4">
    <property type="entry name" value="BIOTIN TRANSPORTER BIOY-RELATED"/>
    <property type="match status" value="1"/>
</dbReference>
<evidence type="ECO:0000256" key="1">
    <source>
        <dbReference type="ARBA" id="ARBA00004651"/>
    </source>
</evidence>
<keyword evidence="3 8" id="KW-0813">Transport</keyword>
<evidence type="ECO:0000256" key="7">
    <source>
        <dbReference type="ARBA" id="ARBA00023136"/>
    </source>
</evidence>
<feature type="transmembrane region" description="Helical" evidence="9">
    <location>
        <begin position="7"/>
        <end position="25"/>
    </location>
</feature>
<evidence type="ECO:0000256" key="2">
    <source>
        <dbReference type="ARBA" id="ARBA00010692"/>
    </source>
</evidence>
<feature type="transmembrane region" description="Helical" evidence="9">
    <location>
        <begin position="58"/>
        <end position="76"/>
    </location>
</feature>
<dbReference type="AlphaFoldDB" id="A0A0R1ZQF0"/>
<reference evidence="10 11" key="1">
    <citation type="journal article" date="2015" name="Genome Announc.">
        <title>Expanding the biotechnology potential of lactobacilli through comparative genomics of 213 strains and associated genera.</title>
        <authorList>
            <person name="Sun Z."/>
            <person name="Harris H.M."/>
            <person name="McCann A."/>
            <person name="Guo C."/>
            <person name="Argimon S."/>
            <person name="Zhang W."/>
            <person name="Yang X."/>
            <person name="Jeffery I.B."/>
            <person name="Cooney J.C."/>
            <person name="Kagawa T.F."/>
            <person name="Liu W."/>
            <person name="Song Y."/>
            <person name="Salvetti E."/>
            <person name="Wrobel A."/>
            <person name="Rasinkangas P."/>
            <person name="Parkhill J."/>
            <person name="Rea M.C."/>
            <person name="O'Sullivan O."/>
            <person name="Ritari J."/>
            <person name="Douillard F.P."/>
            <person name="Paul Ross R."/>
            <person name="Yang R."/>
            <person name="Briner A.E."/>
            <person name="Felis G.E."/>
            <person name="de Vos W.M."/>
            <person name="Barrangou R."/>
            <person name="Klaenhammer T.R."/>
            <person name="Caufield P.W."/>
            <person name="Cui Y."/>
            <person name="Zhang H."/>
            <person name="O'Toole P.W."/>
        </authorList>
    </citation>
    <scope>NUCLEOTIDE SEQUENCE [LARGE SCALE GENOMIC DNA]</scope>
    <source>
        <strain evidence="10 11">DSM 20653</strain>
    </source>
</reference>
<keyword evidence="5 9" id="KW-0812">Transmembrane</keyword>